<dbReference type="AlphaFoldDB" id="A0A2M9HE18"/>
<dbReference type="Proteomes" id="UP000231451">
    <property type="component" value="Unassembled WGS sequence"/>
</dbReference>
<accession>A0A2M9HE18</accession>
<keyword evidence="2" id="KW-1185">Reference proteome</keyword>
<gene>
    <name evidence="1" type="ORF">CSQ87_07525</name>
</gene>
<evidence type="ECO:0000313" key="2">
    <source>
        <dbReference type="Proteomes" id="UP000231451"/>
    </source>
</evidence>
<sequence>MTNGPTQRGPHPRIIQDLYENLSDHHANRLGHGMRLVPNIPLIVSSVDVLIGMHIPISSDGRPNRRNIRIRRLLLSFPEQDVRLPDQTTILITNPLIGVIPAVDGILPRLPVTPPHPLSRLERPIIIDIPIPHRNQCIGKKESVAT</sequence>
<organism evidence="1 2">
    <name type="scientific">Bifidobacterium simiarum</name>
    <dbReference type="NCBI Taxonomy" id="2045441"/>
    <lineage>
        <taxon>Bacteria</taxon>
        <taxon>Bacillati</taxon>
        <taxon>Actinomycetota</taxon>
        <taxon>Actinomycetes</taxon>
        <taxon>Bifidobacteriales</taxon>
        <taxon>Bifidobacteriaceae</taxon>
        <taxon>Bifidobacterium</taxon>
    </lineage>
</organism>
<dbReference type="EMBL" id="PEBK01000006">
    <property type="protein sequence ID" value="PJM75063.1"/>
    <property type="molecule type" value="Genomic_DNA"/>
</dbReference>
<comment type="caution">
    <text evidence="1">The sequence shown here is derived from an EMBL/GenBank/DDBJ whole genome shotgun (WGS) entry which is preliminary data.</text>
</comment>
<protein>
    <submittedName>
        <fullName evidence="1">Uncharacterized protein</fullName>
    </submittedName>
</protein>
<name>A0A2M9HE18_9BIFI</name>
<evidence type="ECO:0000313" key="1">
    <source>
        <dbReference type="EMBL" id="PJM75063.1"/>
    </source>
</evidence>
<reference evidence="1 2" key="1">
    <citation type="submission" date="2017-10" db="EMBL/GenBank/DDBJ databases">
        <title>Draft genome sequences of strains TRE 1, TRE 9, TRE H and TRI 7, isolated from tamarins, belonging to four potential novel Bifidobacterium species.</title>
        <authorList>
            <person name="Mattarelli P."/>
            <person name="Modesto M."/>
            <person name="Puglisi E."/>
            <person name="Morelli L."/>
            <person name="Spezio C."/>
            <person name="Bonetti A."/>
            <person name="Sandri C."/>
        </authorList>
    </citation>
    <scope>NUCLEOTIDE SEQUENCE [LARGE SCALE GENOMIC DNA]</scope>
    <source>
        <strain evidence="2">TRI7</strain>
    </source>
</reference>
<proteinExistence type="predicted"/>